<keyword evidence="1" id="KW-0812">Transmembrane</keyword>
<keyword evidence="1" id="KW-0472">Membrane</keyword>
<comment type="caution">
    <text evidence="2">The sequence shown here is derived from an EMBL/GenBank/DDBJ whole genome shotgun (WGS) entry which is preliminary data.</text>
</comment>
<evidence type="ECO:0000313" key="3">
    <source>
        <dbReference type="Proteomes" id="UP001243989"/>
    </source>
</evidence>
<keyword evidence="3" id="KW-1185">Reference proteome</keyword>
<dbReference type="EMBL" id="JAHMHQ010000003">
    <property type="protein sequence ID" value="KAK1641126.1"/>
    <property type="molecule type" value="Genomic_DNA"/>
</dbReference>
<sequence>MGGGGGVVPPFCFLVFWFRPVALIIIYLHAKRLRKLASLNGRWLGQTDLVWIGSMPMCRGKTGRYRSEQMRPMKKEVRFIVVCDRIPFYVRDLSKRKGVGC</sequence>
<dbReference type="GeneID" id="85466557"/>
<evidence type="ECO:0000313" key="2">
    <source>
        <dbReference type="EMBL" id="KAK1641126.1"/>
    </source>
</evidence>
<reference evidence="2" key="1">
    <citation type="submission" date="2021-06" db="EMBL/GenBank/DDBJ databases">
        <title>Comparative genomics, transcriptomics and evolutionary studies reveal genomic signatures of adaptation to plant cell wall in hemibiotrophic fungi.</title>
        <authorList>
            <consortium name="DOE Joint Genome Institute"/>
            <person name="Baroncelli R."/>
            <person name="Diaz J.F."/>
            <person name="Benocci T."/>
            <person name="Peng M."/>
            <person name="Battaglia E."/>
            <person name="Haridas S."/>
            <person name="Andreopoulos W."/>
            <person name="Labutti K."/>
            <person name="Pangilinan J."/>
            <person name="Floch G.L."/>
            <person name="Makela M.R."/>
            <person name="Henrissat B."/>
            <person name="Grigoriev I.V."/>
            <person name="Crouch J.A."/>
            <person name="De Vries R.P."/>
            <person name="Sukno S.A."/>
            <person name="Thon M.R."/>
        </authorList>
    </citation>
    <scope>NUCLEOTIDE SEQUENCE</scope>
    <source>
        <strain evidence="2">CBS 102054</strain>
    </source>
</reference>
<evidence type="ECO:0000256" key="1">
    <source>
        <dbReference type="SAM" id="Phobius"/>
    </source>
</evidence>
<keyword evidence="1" id="KW-1133">Transmembrane helix</keyword>
<accession>A0AAJ0ELJ2</accession>
<gene>
    <name evidence="2" type="ORF">BDP81DRAFT_127831</name>
</gene>
<proteinExistence type="predicted"/>
<organism evidence="2 3">
    <name type="scientific">Colletotrichum phormii</name>
    <dbReference type="NCBI Taxonomy" id="359342"/>
    <lineage>
        <taxon>Eukaryota</taxon>
        <taxon>Fungi</taxon>
        <taxon>Dikarya</taxon>
        <taxon>Ascomycota</taxon>
        <taxon>Pezizomycotina</taxon>
        <taxon>Sordariomycetes</taxon>
        <taxon>Hypocreomycetidae</taxon>
        <taxon>Glomerellales</taxon>
        <taxon>Glomerellaceae</taxon>
        <taxon>Colletotrichum</taxon>
        <taxon>Colletotrichum acutatum species complex</taxon>
    </lineage>
</organism>
<dbReference type="AlphaFoldDB" id="A0AAJ0ELJ2"/>
<dbReference type="Proteomes" id="UP001243989">
    <property type="component" value="Unassembled WGS sequence"/>
</dbReference>
<feature type="transmembrane region" description="Helical" evidence="1">
    <location>
        <begin position="6"/>
        <end position="28"/>
    </location>
</feature>
<dbReference type="RefSeq" id="XP_060449733.1">
    <property type="nucleotide sequence ID" value="XM_060581695.1"/>
</dbReference>
<protein>
    <submittedName>
        <fullName evidence="2">Uncharacterized protein</fullName>
    </submittedName>
</protein>
<name>A0AAJ0ELJ2_9PEZI</name>